<organism evidence="2 3">
    <name type="scientific">Dunaliella salina</name>
    <name type="common">Green alga</name>
    <name type="synonym">Protococcus salinus</name>
    <dbReference type="NCBI Taxonomy" id="3046"/>
    <lineage>
        <taxon>Eukaryota</taxon>
        <taxon>Viridiplantae</taxon>
        <taxon>Chlorophyta</taxon>
        <taxon>core chlorophytes</taxon>
        <taxon>Chlorophyceae</taxon>
        <taxon>CS clade</taxon>
        <taxon>Chlamydomonadales</taxon>
        <taxon>Dunaliellaceae</taxon>
        <taxon>Dunaliella</taxon>
    </lineage>
</organism>
<feature type="region of interest" description="Disordered" evidence="1">
    <location>
        <begin position="276"/>
        <end position="303"/>
    </location>
</feature>
<sequence>MMIQEEVEYLEELLIAGDFTSAADGSAALLRSAAEQGRMPFFQQRLMFVVLQSHFYAQRQSELMEQLNRDFEGILGLPVQAFLLWQLLELEMGGAGSLRQCHTQTLAFLQQLAALQRKESADSTSGLDKSQQQHQASAADQESKGSINVDTVALCRLFISDIICQGLQDFTSAAAFLDSGTAAQLLQPQDLDSLRAKVTEASQARVLYPHGAAEAGGHSHAGQRQVSPSDLPDIAPAESSPYCTMVGELEGGELDWQPKSVYASAPALSVMHPQGLQGHSAHTGGSTLPHAPAKQCTVAPSQHTQAEEGGLALRGLRGAQLWAARFAEGSVGWGKALLAAWNRGTPRSVELVGGSSMSNSNSEDVQGRKAAWGVPASELALAVAVAVVAWAAYHERKAITNAAQRRSRALRAALLDLGKMGFSFSSGYVPAQR</sequence>
<name>A0ABQ7G3X0_DUNSA</name>
<feature type="region of interest" description="Disordered" evidence="1">
    <location>
        <begin position="121"/>
        <end position="142"/>
    </location>
</feature>
<evidence type="ECO:0000256" key="1">
    <source>
        <dbReference type="SAM" id="MobiDB-lite"/>
    </source>
</evidence>
<reference evidence="2" key="1">
    <citation type="submission" date="2017-08" db="EMBL/GenBank/DDBJ databases">
        <authorList>
            <person name="Polle J.E."/>
            <person name="Barry K."/>
            <person name="Cushman J."/>
            <person name="Schmutz J."/>
            <person name="Tran D."/>
            <person name="Hathwaick L.T."/>
            <person name="Yim W.C."/>
            <person name="Jenkins J."/>
            <person name="Mckie-Krisberg Z.M."/>
            <person name="Prochnik S."/>
            <person name="Lindquist E."/>
            <person name="Dockter R.B."/>
            <person name="Adam C."/>
            <person name="Molina H."/>
            <person name="Bunkerborg J."/>
            <person name="Jin E."/>
            <person name="Buchheim M."/>
            <person name="Magnuson J."/>
        </authorList>
    </citation>
    <scope>NUCLEOTIDE SEQUENCE</scope>
    <source>
        <strain evidence="2">CCAP 19/18</strain>
    </source>
</reference>
<dbReference type="Proteomes" id="UP000815325">
    <property type="component" value="Unassembled WGS sequence"/>
</dbReference>
<comment type="caution">
    <text evidence="2">The sequence shown here is derived from an EMBL/GenBank/DDBJ whole genome shotgun (WGS) entry which is preliminary data.</text>
</comment>
<accession>A0ABQ7G3X0</accession>
<evidence type="ECO:0000313" key="2">
    <source>
        <dbReference type="EMBL" id="KAF5829313.1"/>
    </source>
</evidence>
<evidence type="ECO:0000313" key="3">
    <source>
        <dbReference type="Proteomes" id="UP000815325"/>
    </source>
</evidence>
<protein>
    <submittedName>
        <fullName evidence="2">Uncharacterized protein</fullName>
    </submittedName>
</protein>
<keyword evidence="3" id="KW-1185">Reference proteome</keyword>
<proteinExistence type="predicted"/>
<feature type="compositionally biased region" description="Low complexity" evidence="1">
    <location>
        <begin position="130"/>
        <end position="140"/>
    </location>
</feature>
<gene>
    <name evidence="2" type="ORF">DUNSADRAFT_16271</name>
</gene>
<dbReference type="EMBL" id="MU070176">
    <property type="protein sequence ID" value="KAF5829313.1"/>
    <property type="molecule type" value="Genomic_DNA"/>
</dbReference>